<keyword evidence="1" id="KW-0472">Membrane</keyword>
<reference evidence="2 3" key="1">
    <citation type="submission" date="2024-09" db="EMBL/GenBank/DDBJ databases">
        <authorList>
            <person name="Sun Q."/>
            <person name="Mori K."/>
        </authorList>
    </citation>
    <scope>NUCLEOTIDE SEQUENCE [LARGE SCALE GENOMIC DNA]</scope>
    <source>
        <strain evidence="2 3">CICC 11035S</strain>
    </source>
</reference>
<feature type="transmembrane region" description="Helical" evidence="1">
    <location>
        <begin position="105"/>
        <end position="123"/>
    </location>
</feature>
<comment type="caution">
    <text evidence="2">The sequence shown here is derived from an EMBL/GenBank/DDBJ whole genome shotgun (WGS) entry which is preliminary data.</text>
</comment>
<accession>A0ABV6SHA9</accession>
<evidence type="ECO:0000313" key="3">
    <source>
        <dbReference type="Proteomes" id="UP001589858"/>
    </source>
</evidence>
<proteinExistence type="predicted"/>
<feature type="transmembrane region" description="Helical" evidence="1">
    <location>
        <begin position="129"/>
        <end position="149"/>
    </location>
</feature>
<protein>
    <submittedName>
        <fullName evidence="2">CPBP family glutamic-type intramembrane protease</fullName>
    </submittedName>
</protein>
<dbReference type="Proteomes" id="UP001589858">
    <property type="component" value="Unassembled WGS sequence"/>
</dbReference>
<dbReference type="GO" id="GO:0006508">
    <property type="term" value="P:proteolysis"/>
    <property type="evidence" value="ECO:0007669"/>
    <property type="project" value="UniProtKB-KW"/>
</dbReference>
<organism evidence="2 3">
    <name type="scientific">Novosphingobium clariflavum</name>
    <dbReference type="NCBI Taxonomy" id="2029884"/>
    <lineage>
        <taxon>Bacteria</taxon>
        <taxon>Pseudomonadati</taxon>
        <taxon>Pseudomonadota</taxon>
        <taxon>Alphaproteobacteria</taxon>
        <taxon>Sphingomonadales</taxon>
        <taxon>Sphingomonadaceae</taxon>
        <taxon>Novosphingobium</taxon>
    </lineage>
</organism>
<dbReference type="EMBL" id="JBHLTM010000085">
    <property type="protein sequence ID" value="MFC0687443.1"/>
    <property type="molecule type" value="Genomic_DNA"/>
</dbReference>
<sequence>MRSALGQILARTGLHLLARERKAALAATLCSVLGVSAFVLLLDGVLFRRALPDGYAALFTAPLLPRMLFSAAGSMLEEVQYRLLLTTALAALAAAVSAPFTRRPLPSWVLLPIIAAVQLLNAWTAVSHYPLYGALRFWLVGCVWGLLYWRHGFLPALAGHGLVHLLLDPALRALLLLTA</sequence>
<evidence type="ECO:0000313" key="2">
    <source>
        <dbReference type="EMBL" id="MFC0687443.1"/>
    </source>
</evidence>
<evidence type="ECO:0000256" key="1">
    <source>
        <dbReference type="SAM" id="Phobius"/>
    </source>
</evidence>
<keyword evidence="2" id="KW-0645">Protease</keyword>
<keyword evidence="3" id="KW-1185">Reference proteome</keyword>
<keyword evidence="1" id="KW-1133">Transmembrane helix</keyword>
<dbReference type="RefSeq" id="WP_267219961.1">
    <property type="nucleotide sequence ID" value="NZ_JAPCWC010000005.1"/>
</dbReference>
<feature type="transmembrane region" description="Helical" evidence="1">
    <location>
        <begin position="79"/>
        <end position="98"/>
    </location>
</feature>
<keyword evidence="2" id="KW-0378">Hydrolase</keyword>
<name>A0ABV6SHA9_9SPHN</name>
<keyword evidence="1" id="KW-0812">Transmembrane</keyword>
<gene>
    <name evidence="2" type="ORF">ACFFF8_22905</name>
</gene>
<dbReference type="GO" id="GO:0008233">
    <property type="term" value="F:peptidase activity"/>
    <property type="evidence" value="ECO:0007669"/>
    <property type="project" value="UniProtKB-KW"/>
</dbReference>
<feature type="transmembrane region" description="Helical" evidence="1">
    <location>
        <begin position="23"/>
        <end position="42"/>
    </location>
</feature>